<dbReference type="Proteomes" id="UP001148482">
    <property type="component" value="Unassembled WGS sequence"/>
</dbReference>
<evidence type="ECO:0000313" key="1">
    <source>
        <dbReference type="EMBL" id="MCX2837271.1"/>
    </source>
</evidence>
<evidence type="ECO:0000313" key="2">
    <source>
        <dbReference type="Proteomes" id="UP001148482"/>
    </source>
</evidence>
<sequence length="63" mass="7440">MSETKNKSDLFLNDYEEIMKTSERTTIVEEQWSEEGDYFQKFSLYEDYTPVKTSGSTILNTQI</sequence>
<dbReference type="RefSeq" id="WP_266068481.1">
    <property type="nucleotide sequence ID" value="NZ_JAPJDA010000004.1"/>
</dbReference>
<proteinExistence type="predicted"/>
<protein>
    <submittedName>
        <fullName evidence="1">Uncharacterized protein</fullName>
    </submittedName>
</protein>
<gene>
    <name evidence="1" type="ORF">OQ279_03830</name>
</gene>
<organism evidence="1 2">
    <name type="scientific">Salinimicrobium profundisediminis</name>
    <dbReference type="NCBI Taxonomy" id="2994553"/>
    <lineage>
        <taxon>Bacteria</taxon>
        <taxon>Pseudomonadati</taxon>
        <taxon>Bacteroidota</taxon>
        <taxon>Flavobacteriia</taxon>
        <taxon>Flavobacteriales</taxon>
        <taxon>Flavobacteriaceae</taxon>
        <taxon>Salinimicrobium</taxon>
    </lineage>
</organism>
<name>A0A9X3CV54_9FLAO</name>
<comment type="caution">
    <text evidence="1">The sequence shown here is derived from an EMBL/GenBank/DDBJ whole genome shotgun (WGS) entry which is preliminary data.</text>
</comment>
<reference evidence="1" key="1">
    <citation type="submission" date="2022-11" db="EMBL/GenBank/DDBJ databases">
        <title>Salinimicrobium profundisediminis sp. nov., isolated from deep-sea sediment of the Mariana Trench.</title>
        <authorList>
            <person name="Fu H."/>
        </authorList>
    </citation>
    <scope>NUCLEOTIDE SEQUENCE</scope>
    <source>
        <strain evidence="1">MT39</strain>
    </source>
</reference>
<keyword evidence="2" id="KW-1185">Reference proteome</keyword>
<dbReference type="EMBL" id="JAPJDA010000004">
    <property type="protein sequence ID" value="MCX2837271.1"/>
    <property type="molecule type" value="Genomic_DNA"/>
</dbReference>
<accession>A0A9X3CV54</accession>
<dbReference type="AlphaFoldDB" id="A0A9X3CV54"/>